<reference evidence="2" key="2">
    <citation type="submission" date="2021-04" db="EMBL/GenBank/DDBJ databases">
        <authorList>
            <person name="Gilroy R."/>
        </authorList>
    </citation>
    <scope>NUCLEOTIDE SEQUENCE</scope>
    <source>
        <strain evidence="2">ChiHjej11B10-19426</strain>
    </source>
</reference>
<dbReference type="PANTHER" id="PTHR42828:SF3">
    <property type="entry name" value="THREONYLCARBAMOYL-AMP SYNTHASE"/>
    <property type="match status" value="1"/>
</dbReference>
<dbReference type="SUPFAM" id="SSF55821">
    <property type="entry name" value="YrdC/RibB"/>
    <property type="match status" value="1"/>
</dbReference>
<dbReference type="NCBIfam" id="TIGR00057">
    <property type="entry name" value="L-threonylcarbamoyladenylate synthase"/>
    <property type="match status" value="1"/>
</dbReference>
<name>A0A9D2DDH7_9BACT</name>
<dbReference type="Pfam" id="PF01300">
    <property type="entry name" value="Sua5_yciO_yrdC"/>
    <property type="match status" value="1"/>
</dbReference>
<comment type="caution">
    <text evidence="2">The sequence shown here is derived from an EMBL/GenBank/DDBJ whole genome shotgun (WGS) entry which is preliminary data.</text>
</comment>
<dbReference type="Gene3D" id="3.90.870.10">
    <property type="entry name" value="DHBP synthase"/>
    <property type="match status" value="1"/>
</dbReference>
<protein>
    <submittedName>
        <fullName evidence="2">Threonylcarbamoyl-AMP synthase</fullName>
    </submittedName>
</protein>
<evidence type="ECO:0000313" key="3">
    <source>
        <dbReference type="Proteomes" id="UP000824014"/>
    </source>
</evidence>
<dbReference type="PROSITE" id="PS51163">
    <property type="entry name" value="YRDC"/>
    <property type="match status" value="1"/>
</dbReference>
<proteinExistence type="predicted"/>
<dbReference type="AlphaFoldDB" id="A0A9D2DDH7"/>
<dbReference type="InterPro" id="IPR052532">
    <property type="entry name" value="SUA5_domain"/>
</dbReference>
<gene>
    <name evidence="2" type="ORF">H9816_03430</name>
</gene>
<dbReference type="Proteomes" id="UP000824014">
    <property type="component" value="Unassembled WGS sequence"/>
</dbReference>
<dbReference type="EMBL" id="DXCC01000009">
    <property type="protein sequence ID" value="HIZ14948.1"/>
    <property type="molecule type" value="Genomic_DNA"/>
</dbReference>
<evidence type="ECO:0000313" key="2">
    <source>
        <dbReference type="EMBL" id="HIZ14948.1"/>
    </source>
</evidence>
<organism evidence="2 3">
    <name type="scientific">Candidatus Tidjanibacter faecipullorum</name>
    <dbReference type="NCBI Taxonomy" id="2838766"/>
    <lineage>
        <taxon>Bacteria</taxon>
        <taxon>Pseudomonadati</taxon>
        <taxon>Bacteroidota</taxon>
        <taxon>Bacteroidia</taxon>
        <taxon>Bacteroidales</taxon>
        <taxon>Rikenellaceae</taxon>
        <taxon>Tidjanibacter</taxon>
    </lineage>
</organism>
<dbReference type="InterPro" id="IPR017945">
    <property type="entry name" value="DHBP_synth_RibB-like_a/b_dom"/>
</dbReference>
<dbReference type="PANTHER" id="PTHR42828">
    <property type="entry name" value="DHBP SYNTHASE RIBB-LIKE ALPHA/BETA DOMAIN-CONTAINING PROTEIN"/>
    <property type="match status" value="1"/>
</dbReference>
<evidence type="ECO:0000259" key="1">
    <source>
        <dbReference type="PROSITE" id="PS51163"/>
    </source>
</evidence>
<sequence>MLVKIYPENPHPREVARVVETLRHDGVVICPTDGVYAFVCALSSQKAIDRIKTLRNRRNDELTLICDSLSRVSQYARVDNGQFRLLKRNLPGAFTFVLQASGQIPVKALGRRKTVGIRVPSNAIPVALVQELDMPLVTASVKTDDEVVEYAIDPELLEEHYGHQVDLVIDGGPGGMTPTTVVDLTTGEPEILREGAGELV</sequence>
<dbReference type="GO" id="GO:0003725">
    <property type="term" value="F:double-stranded RNA binding"/>
    <property type="evidence" value="ECO:0007669"/>
    <property type="project" value="InterPro"/>
</dbReference>
<reference evidence="2" key="1">
    <citation type="journal article" date="2021" name="PeerJ">
        <title>Extensive microbial diversity within the chicken gut microbiome revealed by metagenomics and culture.</title>
        <authorList>
            <person name="Gilroy R."/>
            <person name="Ravi A."/>
            <person name="Getino M."/>
            <person name="Pursley I."/>
            <person name="Horton D.L."/>
            <person name="Alikhan N.F."/>
            <person name="Baker D."/>
            <person name="Gharbi K."/>
            <person name="Hall N."/>
            <person name="Watson M."/>
            <person name="Adriaenssens E.M."/>
            <person name="Foster-Nyarko E."/>
            <person name="Jarju S."/>
            <person name="Secka A."/>
            <person name="Antonio M."/>
            <person name="Oren A."/>
            <person name="Chaudhuri R.R."/>
            <person name="La Ragione R."/>
            <person name="Hildebrand F."/>
            <person name="Pallen M.J."/>
        </authorList>
    </citation>
    <scope>NUCLEOTIDE SEQUENCE</scope>
    <source>
        <strain evidence="2">ChiHjej11B10-19426</strain>
    </source>
</reference>
<feature type="domain" description="YrdC-like" evidence="1">
    <location>
        <begin position="12"/>
        <end position="197"/>
    </location>
</feature>
<dbReference type="InterPro" id="IPR006070">
    <property type="entry name" value="Sua5-like_dom"/>
</dbReference>
<accession>A0A9D2DDH7</accession>